<accession>A0A6A6RYU7</accession>
<evidence type="ECO:0000313" key="2">
    <source>
        <dbReference type="EMBL" id="KAF2640162.1"/>
    </source>
</evidence>
<dbReference type="Proteomes" id="UP000799753">
    <property type="component" value="Unassembled WGS sequence"/>
</dbReference>
<feature type="compositionally biased region" description="Polar residues" evidence="1">
    <location>
        <begin position="158"/>
        <end position="197"/>
    </location>
</feature>
<evidence type="ECO:0000313" key="3">
    <source>
        <dbReference type="Proteomes" id="UP000799753"/>
    </source>
</evidence>
<feature type="compositionally biased region" description="Basic and acidic residues" evidence="1">
    <location>
        <begin position="213"/>
        <end position="222"/>
    </location>
</feature>
<reference evidence="2" key="1">
    <citation type="journal article" date="2020" name="Stud. Mycol.">
        <title>101 Dothideomycetes genomes: a test case for predicting lifestyles and emergence of pathogens.</title>
        <authorList>
            <person name="Haridas S."/>
            <person name="Albert R."/>
            <person name="Binder M."/>
            <person name="Bloem J."/>
            <person name="Labutti K."/>
            <person name="Salamov A."/>
            <person name="Andreopoulos B."/>
            <person name="Baker S."/>
            <person name="Barry K."/>
            <person name="Bills G."/>
            <person name="Bluhm B."/>
            <person name="Cannon C."/>
            <person name="Castanera R."/>
            <person name="Culley D."/>
            <person name="Daum C."/>
            <person name="Ezra D."/>
            <person name="Gonzalez J."/>
            <person name="Henrissat B."/>
            <person name="Kuo A."/>
            <person name="Liang C."/>
            <person name="Lipzen A."/>
            <person name="Lutzoni F."/>
            <person name="Magnuson J."/>
            <person name="Mondo S."/>
            <person name="Nolan M."/>
            <person name="Ohm R."/>
            <person name="Pangilinan J."/>
            <person name="Park H.-J."/>
            <person name="Ramirez L."/>
            <person name="Alfaro M."/>
            <person name="Sun H."/>
            <person name="Tritt A."/>
            <person name="Yoshinaga Y."/>
            <person name="Zwiers L.-H."/>
            <person name="Turgeon B."/>
            <person name="Goodwin S."/>
            <person name="Spatafora J."/>
            <person name="Crous P."/>
            <person name="Grigoriev I."/>
        </authorList>
    </citation>
    <scope>NUCLEOTIDE SEQUENCE</scope>
    <source>
        <strain evidence="2">CBS 473.64</strain>
    </source>
</reference>
<organism evidence="2 3">
    <name type="scientific">Massarina eburnea CBS 473.64</name>
    <dbReference type="NCBI Taxonomy" id="1395130"/>
    <lineage>
        <taxon>Eukaryota</taxon>
        <taxon>Fungi</taxon>
        <taxon>Dikarya</taxon>
        <taxon>Ascomycota</taxon>
        <taxon>Pezizomycotina</taxon>
        <taxon>Dothideomycetes</taxon>
        <taxon>Pleosporomycetidae</taxon>
        <taxon>Pleosporales</taxon>
        <taxon>Massarineae</taxon>
        <taxon>Massarinaceae</taxon>
        <taxon>Massarina</taxon>
    </lineage>
</organism>
<sequence>MLHRRKQKRKNNSNAFPANGTQFGTSSDNCHPATLSTVGSGLHGIPPSHTSTRSLPWNEQKYSVAPPQGVPRRDFKTDLGKTPIQPPRQSSPTPTRYSELDASKVHVPTQISPMSTGFSELSAANIQPPTHTSRTPTGFSELGGTGEGLQIPTSRTPTGFGTAGARSTSPISPVSTGLSELSASATQYRSHSSSPLPTVNELDGSSELQTLRKRNEDIGRNL</sequence>
<feature type="region of interest" description="Disordered" evidence="1">
    <location>
        <begin position="158"/>
        <end position="222"/>
    </location>
</feature>
<keyword evidence="3" id="KW-1185">Reference proteome</keyword>
<dbReference type="EMBL" id="MU006785">
    <property type="protein sequence ID" value="KAF2640162.1"/>
    <property type="molecule type" value="Genomic_DNA"/>
</dbReference>
<protein>
    <submittedName>
        <fullName evidence="2">Uncharacterized protein</fullName>
    </submittedName>
</protein>
<feature type="compositionally biased region" description="Basic residues" evidence="1">
    <location>
        <begin position="1"/>
        <end position="11"/>
    </location>
</feature>
<name>A0A6A6RYU7_9PLEO</name>
<feature type="compositionally biased region" description="Polar residues" evidence="1">
    <location>
        <begin position="87"/>
        <end position="96"/>
    </location>
</feature>
<feature type="region of interest" description="Disordered" evidence="1">
    <location>
        <begin position="1"/>
        <end position="97"/>
    </location>
</feature>
<dbReference type="OrthoDB" id="10575032at2759"/>
<feature type="compositionally biased region" description="Polar residues" evidence="1">
    <location>
        <begin position="12"/>
        <end position="39"/>
    </location>
</feature>
<evidence type="ECO:0000256" key="1">
    <source>
        <dbReference type="SAM" id="MobiDB-lite"/>
    </source>
</evidence>
<gene>
    <name evidence="2" type="ORF">P280DRAFT_518583</name>
</gene>
<proteinExistence type="predicted"/>
<feature type="compositionally biased region" description="Polar residues" evidence="1">
    <location>
        <begin position="48"/>
        <end position="61"/>
    </location>
</feature>
<dbReference type="AlphaFoldDB" id="A0A6A6RYU7"/>